<feature type="transmembrane region" description="Helical" evidence="1">
    <location>
        <begin position="178"/>
        <end position="203"/>
    </location>
</feature>
<keyword evidence="1" id="KW-0812">Transmembrane</keyword>
<dbReference type="Proteomes" id="UP000236333">
    <property type="component" value="Unassembled WGS sequence"/>
</dbReference>
<keyword evidence="3" id="KW-1185">Reference proteome</keyword>
<keyword evidence="1" id="KW-1133">Transmembrane helix</keyword>
<evidence type="ECO:0000256" key="1">
    <source>
        <dbReference type="SAM" id="Phobius"/>
    </source>
</evidence>
<accession>A0A2J8A4I6</accession>
<gene>
    <name evidence="2" type="ORF">TSOC_006101</name>
</gene>
<name>A0A2J8A4I6_9CHLO</name>
<sequence length="240" mass="25248">MSRLVLMGGRERSIIVSPGLDLLAPSPPGQQGVLVVRDSMYITEMCYPSELRAAFYTDAVRAAGYPGANRILHLVLQAGCVSGAAAAAMQRCWADRDEFVDVAVDGVDLNATTDEPTPARYVAIIQDVSFACAAMLPPECLQRYGPAACMAAMRSGGLSPAAGQLFAAPAPDGGGEKVLVPVLVGVLGGVALLAAAVAAVLVLRRRRRRFRHDHHKLELVLATTHAACDEAGCQGETPRE</sequence>
<protein>
    <submittedName>
        <fullName evidence="2">Uncharacterized protein</fullName>
    </submittedName>
</protein>
<evidence type="ECO:0000313" key="3">
    <source>
        <dbReference type="Proteomes" id="UP000236333"/>
    </source>
</evidence>
<reference evidence="2 3" key="1">
    <citation type="journal article" date="2017" name="Mol. Biol. Evol.">
        <title>The 4-celled Tetrabaena socialis nuclear genome reveals the essential components for genetic control of cell number at the origin of multicellularity in the volvocine lineage.</title>
        <authorList>
            <person name="Featherston J."/>
            <person name="Arakaki Y."/>
            <person name="Hanschen E.R."/>
            <person name="Ferris P.J."/>
            <person name="Michod R.E."/>
            <person name="Olson B.J.S.C."/>
            <person name="Nozaki H."/>
            <person name="Durand P.M."/>
        </authorList>
    </citation>
    <scope>NUCLEOTIDE SEQUENCE [LARGE SCALE GENOMIC DNA]</scope>
    <source>
        <strain evidence="2 3">NIES-571</strain>
    </source>
</reference>
<dbReference type="AlphaFoldDB" id="A0A2J8A4I6"/>
<evidence type="ECO:0000313" key="2">
    <source>
        <dbReference type="EMBL" id="PNH07429.1"/>
    </source>
</evidence>
<organism evidence="2 3">
    <name type="scientific">Tetrabaena socialis</name>
    <dbReference type="NCBI Taxonomy" id="47790"/>
    <lineage>
        <taxon>Eukaryota</taxon>
        <taxon>Viridiplantae</taxon>
        <taxon>Chlorophyta</taxon>
        <taxon>core chlorophytes</taxon>
        <taxon>Chlorophyceae</taxon>
        <taxon>CS clade</taxon>
        <taxon>Chlamydomonadales</taxon>
        <taxon>Tetrabaenaceae</taxon>
        <taxon>Tetrabaena</taxon>
    </lineage>
</organism>
<dbReference type="OrthoDB" id="10676910at2759"/>
<comment type="caution">
    <text evidence="2">The sequence shown here is derived from an EMBL/GenBank/DDBJ whole genome shotgun (WGS) entry which is preliminary data.</text>
</comment>
<proteinExistence type="predicted"/>
<keyword evidence="1" id="KW-0472">Membrane</keyword>
<dbReference type="EMBL" id="PGGS01000180">
    <property type="protein sequence ID" value="PNH07429.1"/>
    <property type="molecule type" value="Genomic_DNA"/>
</dbReference>